<dbReference type="InterPro" id="IPR041633">
    <property type="entry name" value="Polbeta"/>
</dbReference>
<organism evidence="2 3">
    <name type="scientific">Desulfosporosinus hippei DSM 8344</name>
    <dbReference type="NCBI Taxonomy" id="1121419"/>
    <lineage>
        <taxon>Bacteria</taxon>
        <taxon>Bacillati</taxon>
        <taxon>Bacillota</taxon>
        <taxon>Clostridia</taxon>
        <taxon>Eubacteriales</taxon>
        <taxon>Desulfitobacteriaceae</taxon>
        <taxon>Desulfosporosinus</taxon>
    </lineage>
</organism>
<keyword evidence="2" id="KW-0808">Transferase</keyword>
<protein>
    <submittedName>
        <fullName evidence="2">Predicted nucleotidyltransferase</fullName>
    </submittedName>
</protein>
<dbReference type="STRING" id="1121419.SAMN05443529_12457"/>
<dbReference type="CDD" id="cd05403">
    <property type="entry name" value="NT_KNTase_like"/>
    <property type="match status" value="1"/>
</dbReference>
<sequence>MVNNLDERIVQSIREIGQLYPIERIVLFGSRARGDHKPTSDIDLAIFPLPGLNSRGHMISDLEELNTLLKIDTLIINQGVEPKIMDNILKEGVTLYERAGDKTP</sequence>
<feature type="domain" description="Polymerase beta nucleotidyltransferase" evidence="1">
    <location>
        <begin position="12"/>
        <end position="98"/>
    </location>
</feature>
<dbReference type="AlphaFoldDB" id="A0A1G8H574"/>
<dbReference type="InterPro" id="IPR043519">
    <property type="entry name" value="NT_sf"/>
</dbReference>
<dbReference type="SUPFAM" id="SSF81301">
    <property type="entry name" value="Nucleotidyltransferase"/>
    <property type="match status" value="1"/>
</dbReference>
<keyword evidence="3" id="KW-1185">Reference proteome</keyword>
<dbReference type="GO" id="GO:0016740">
    <property type="term" value="F:transferase activity"/>
    <property type="evidence" value="ECO:0007669"/>
    <property type="project" value="UniProtKB-KW"/>
</dbReference>
<dbReference type="RefSeq" id="WP_092334989.1">
    <property type="nucleotide sequence ID" value="NZ_FNCP01000024.1"/>
</dbReference>
<dbReference type="Proteomes" id="UP000198656">
    <property type="component" value="Unassembled WGS sequence"/>
</dbReference>
<dbReference type="Gene3D" id="3.30.460.10">
    <property type="entry name" value="Beta Polymerase, domain 2"/>
    <property type="match status" value="1"/>
</dbReference>
<evidence type="ECO:0000313" key="3">
    <source>
        <dbReference type="Proteomes" id="UP000198656"/>
    </source>
</evidence>
<name>A0A1G8H574_9FIRM</name>
<dbReference type="EMBL" id="FNCP01000024">
    <property type="protein sequence ID" value="SDI01804.1"/>
    <property type="molecule type" value="Genomic_DNA"/>
</dbReference>
<dbReference type="Pfam" id="PF18765">
    <property type="entry name" value="Polbeta"/>
    <property type="match status" value="1"/>
</dbReference>
<accession>A0A1G8H574</accession>
<dbReference type="OrthoDB" id="9803106at2"/>
<dbReference type="PANTHER" id="PTHR43852">
    <property type="entry name" value="NUCLEOTIDYLTRANSFERASE"/>
    <property type="match status" value="1"/>
</dbReference>
<reference evidence="3" key="1">
    <citation type="submission" date="2016-10" db="EMBL/GenBank/DDBJ databases">
        <authorList>
            <person name="Varghese N."/>
            <person name="Submissions S."/>
        </authorList>
    </citation>
    <scope>NUCLEOTIDE SEQUENCE [LARGE SCALE GENOMIC DNA]</scope>
    <source>
        <strain evidence="3">DSM 8344</strain>
    </source>
</reference>
<proteinExistence type="predicted"/>
<dbReference type="InterPro" id="IPR052930">
    <property type="entry name" value="TA_antitoxin_MntA"/>
</dbReference>
<evidence type="ECO:0000259" key="1">
    <source>
        <dbReference type="Pfam" id="PF18765"/>
    </source>
</evidence>
<evidence type="ECO:0000313" key="2">
    <source>
        <dbReference type="EMBL" id="SDI01804.1"/>
    </source>
</evidence>
<dbReference type="PANTHER" id="PTHR43852:SF2">
    <property type="entry name" value="PROTEIN ADENYLYLTRANSFERASE MNTA"/>
    <property type="match status" value="1"/>
</dbReference>
<gene>
    <name evidence="2" type="ORF">SAMN05443529_12457</name>
</gene>